<sequence length="99" mass="10920">MDPGQTSGTRIHLTVDHDVPGSSLVTSDPRVRGNACHNQLHLTPPISVQTLFPVRVSALKDVIFLVQLRTSPVTDKRRSELTHHLSSGKPGWSYACQRL</sequence>
<protein>
    <submittedName>
        <fullName evidence="1">Uncharacterized protein</fullName>
    </submittedName>
</protein>
<reference evidence="1 2" key="1">
    <citation type="journal article" date="2017" name="Nature">
        <title>The Apostasia genome and the evolution of orchids.</title>
        <authorList>
            <person name="Zhang G.Q."/>
            <person name="Liu K.W."/>
            <person name="Li Z."/>
            <person name="Lohaus R."/>
            <person name="Hsiao Y.Y."/>
            <person name="Niu S.C."/>
            <person name="Wang J.Y."/>
            <person name="Lin Y.C."/>
            <person name="Xu Q."/>
            <person name="Chen L.J."/>
            <person name="Yoshida K."/>
            <person name="Fujiwara S."/>
            <person name="Wang Z.W."/>
            <person name="Zhang Y.Q."/>
            <person name="Mitsuda N."/>
            <person name="Wang M."/>
            <person name="Liu G.H."/>
            <person name="Pecoraro L."/>
            <person name="Huang H.X."/>
            <person name="Xiao X.J."/>
            <person name="Lin M."/>
            <person name="Wu X.Y."/>
            <person name="Wu W.L."/>
            <person name="Chen Y.Y."/>
            <person name="Chang S.B."/>
            <person name="Sakamoto S."/>
            <person name="Ohme-Takagi M."/>
            <person name="Yagi M."/>
            <person name="Zeng S.J."/>
            <person name="Shen C.Y."/>
            <person name="Yeh C.M."/>
            <person name="Luo Y.B."/>
            <person name="Tsai W.C."/>
            <person name="Van de Peer Y."/>
            <person name="Liu Z.J."/>
        </authorList>
    </citation>
    <scope>NUCLEOTIDE SEQUENCE [LARGE SCALE GENOMIC DNA]</scope>
    <source>
        <strain evidence="2">cv. Shenzhen</strain>
        <tissue evidence="1">Stem</tissue>
    </source>
</reference>
<dbReference type="AlphaFoldDB" id="A0A2I0AT07"/>
<name>A0A2I0AT07_9ASPA</name>
<dbReference type="Proteomes" id="UP000236161">
    <property type="component" value="Unassembled WGS sequence"/>
</dbReference>
<proteinExistence type="predicted"/>
<gene>
    <name evidence="1" type="ORF">AXF42_Ash008957</name>
</gene>
<dbReference type="EMBL" id="KZ451951">
    <property type="protein sequence ID" value="PKA58670.1"/>
    <property type="molecule type" value="Genomic_DNA"/>
</dbReference>
<keyword evidence="2" id="KW-1185">Reference proteome</keyword>
<evidence type="ECO:0000313" key="1">
    <source>
        <dbReference type="EMBL" id="PKA58670.1"/>
    </source>
</evidence>
<organism evidence="1 2">
    <name type="scientific">Apostasia shenzhenica</name>
    <dbReference type="NCBI Taxonomy" id="1088818"/>
    <lineage>
        <taxon>Eukaryota</taxon>
        <taxon>Viridiplantae</taxon>
        <taxon>Streptophyta</taxon>
        <taxon>Embryophyta</taxon>
        <taxon>Tracheophyta</taxon>
        <taxon>Spermatophyta</taxon>
        <taxon>Magnoliopsida</taxon>
        <taxon>Liliopsida</taxon>
        <taxon>Asparagales</taxon>
        <taxon>Orchidaceae</taxon>
        <taxon>Apostasioideae</taxon>
        <taxon>Apostasia</taxon>
    </lineage>
</organism>
<accession>A0A2I0AT07</accession>
<evidence type="ECO:0000313" key="2">
    <source>
        <dbReference type="Proteomes" id="UP000236161"/>
    </source>
</evidence>